<dbReference type="Proteomes" id="UP000535501">
    <property type="component" value="Unassembled WGS sequence"/>
</dbReference>
<organism evidence="2 3">
    <name type="scientific">Pseudorhizobium flavum</name>
    <dbReference type="NCBI Taxonomy" id="1335061"/>
    <lineage>
        <taxon>Bacteria</taxon>
        <taxon>Pseudomonadati</taxon>
        <taxon>Pseudomonadota</taxon>
        <taxon>Alphaproteobacteria</taxon>
        <taxon>Hyphomicrobiales</taxon>
        <taxon>Rhizobiaceae</taxon>
        <taxon>Rhizobium/Agrobacterium group</taxon>
        <taxon>Pseudorhizobium</taxon>
    </lineage>
</organism>
<accession>A0A7W9YWM5</accession>
<gene>
    <name evidence="2" type="ORF">HNQ75_001623</name>
</gene>
<evidence type="ECO:0000256" key="1">
    <source>
        <dbReference type="SAM" id="MobiDB-lite"/>
    </source>
</evidence>
<reference evidence="2 3" key="1">
    <citation type="submission" date="2020-08" db="EMBL/GenBank/DDBJ databases">
        <title>Genomic Encyclopedia of Type Strains, Phase IV (KMG-IV): sequencing the most valuable type-strain genomes for metagenomic binning, comparative biology and taxonomic classification.</title>
        <authorList>
            <person name="Goeker M."/>
        </authorList>
    </citation>
    <scope>NUCLEOTIDE SEQUENCE [LARGE SCALE GENOMIC DNA]</scope>
    <source>
        <strain evidence="2 3">DSM 102134</strain>
    </source>
</reference>
<dbReference type="AlphaFoldDB" id="A0A7W9YWM5"/>
<proteinExistence type="predicted"/>
<sequence length="123" mass="12709">MAKKNAIPKKVAGFKVPKTIRKSKPLKALLASKTGRDILGKALVAGAAAAAAVLAEEREEVATAGKKGMRKGARTIGIAGDALQSAAHAAMGVVTESAREHLPDRKEGSSGRDERPFGSSARH</sequence>
<evidence type="ECO:0000313" key="3">
    <source>
        <dbReference type="Proteomes" id="UP000535501"/>
    </source>
</evidence>
<keyword evidence="3" id="KW-1185">Reference proteome</keyword>
<feature type="compositionally biased region" description="Basic and acidic residues" evidence="1">
    <location>
        <begin position="97"/>
        <end position="116"/>
    </location>
</feature>
<name>A0A7W9YWM5_9HYPH</name>
<feature type="region of interest" description="Disordered" evidence="1">
    <location>
        <begin position="91"/>
        <end position="123"/>
    </location>
</feature>
<comment type="caution">
    <text evidence="2">The sequence shown here is derived from an EMBL/GenBank/DDBJ whole genome shotgun (WGS) entry which is preliminary data.</text>
</comment>
<evidence type="ECO:0000313" key="2">
    <source>
        <dbReference type="EMBL" id="MBB6179655.1"/>
    </source>
</evidence>
<protein>
    <submittedName>
        <fullName evidence="2">Uncharacterized protein</fullName>
    </submittedName>
</protein>
<dbReference type="EMBL" id="JACHEJ010000003">
    <property type="protein sequence ID" value="MBB6179655.1"/>
    <property type="molecule type" value="Genomic_DNA"/>
</dbReference>
<dbReference type="RefSeq" id="WP_077547423.1">
    <property type="nucleotide sequence ID" value="NZ_JACHEJ010000003.1"/>
</dbReference>